<organism evidence="1 2">
    <name type="scientific">Candidatus Nitrosoglobus terrae</name>
    <dbReference type="NCBI Taxonomy" id="1630141"/>
    <lineage>
        <taxon>Bacteria</taxon>
        <taxon>Pseudomonadati</taxon>
        <taxon>Pseudomonadota</taxon>
        <taxon>Gammaproteobacteria</taxon>
        <taxon>Chromatiales</taxon>
        <taxon>Chromatiaceae</taxon>
        <taxon>Candidatus Nitrosoglobus</taxon>
    </lineage>
</organism>
<evidence type="ECO:0000313" key="1">
    <source>
        <dbReference type="EMBL" id="BAW80583.1"/>
    </source>
</evidence>
<accession>A0A1Q2SN99</accession>
<dbReference type="AlphaFoldDB" id="A0A1Q2SN99"/>
<dbReference type="RefSeq" id="WP_172419071.1">
    <property type="nucleotide sequence ID" value="NZ_AP014836.1"/>
</dbReference>
<dbReference type="EMBL" id="AP014836">
    <property type="protein sequence ID" value="BAW80583.1"/>
    <property type="molecule type" value="Genomic_DNA"/>
</dbReference>
<dbReference type="Proteomes" id="UP000243679">
    <property type="component" value="Chromosome"/>
</dbReference>
<evidence type="ECO:0000313" key="2">
    <source>
        <dbReference type="Proteomes" id="UP000243679"/>
    </source>
</evidence>
<keyword evidence="2" id="KW-1185">Reference proteome</keyword>
<sequence length="55" mass="6437">MKNFRDQDTVLVNSYRQVMSKEYRGETFEELPVHAIQGLHGFLEIVIQYHILEGG</sequence>
<proteinExistence type="predicted"/>
<dbReference type="KEGG" id="ntt:TAO_1213"/>
<name>A0A1Q2SN99_9GAMM</name>
<gene>
    <name evidence="1" type="ORF">TAO_1213</name>
</gene>
<reference evidence="1 2" key="1">
    <citation type="journal article" date="2017" name="ISME J.">
        <title>An acid-tolerant ammonia-oxidizing ?-proteobacterium from soil.</title>
        <authorList>
            <person name="Hayatsu M."/>
            <person name="Tago K."/>
            <person name="Uchiyama I."/>
            <person name="Toyoda A."/>
            <person name="Wang Y."/>
            <person name="Shimomura Y."/>
            <person name="Okubo T."/>
            <person name="Kurisu F."/>
            <person name="Hirono Y."/>
            <person name="Nonaka K."/>
            <person name="Akiyama H."/>
            <person name="Itoh T."/>
            <person name="Takami H."/>
        </authorList>
    </citation>
    <scope>NUCLEOTIDE SEQUENCE [LARGE SCALE GENOMIC DNA]</scope>
    <source>
        <strain evidence="1 2">TAO100</strain>
    </source>
</reference>
<protein>
    <submittedName>
        <fullName evidence="1">Uncharacterized protein</fullName>
    </submittedName>
</protein>